<comment type="caution">
    <text evidence="4">The sequence shown here is derived from an EMBL/GenBank/DDBJ whole genome shotgun (WGS) entry which is preliminary data.</text>
</comment>
<evidence type="ECO:0000313" key="5">
    <source>
        <dbReference type="Proteomes" id="UP000092651"/>
    </source>
</evidence>
<keyword evidence="1" id="KW-0732">Signal</keyword>
<dbReference type="Pfam" id="PF24681">
    <property type="entry name" value="Kelch_KLHDC2_KLHL20_DRC7"/>
    <property type="match status" value="1"/>
</dbReference>
<proteinExistence type="predicted"/>
<sequence length="959" mass="108956">MKQFFFLLISSLCLSQNINFTWINGGNQTEQPAEFGLYGIESSENWPNTLMEMSYVKDNDGTFWMFGGYTTGWVANSSNLLLSYNLQNNNFTFRKGWFFHDFNGYSKGINVESYRNTPGALRCTSLWASVNKTLYKFGGSDASNSAKNDLWKFNITTNNWVKISNGTADGSGNFGIKGVENASNVPPALVYTTTWTDQAGNLYFFGGKTSVSYNASEYNTIWKYNISSNMWSWIGGSDQPNIDGVYNTVGIENPLNTPSARYGSCSFKDQQGNIFIYGGYHKTPTMNYYYNDLWKFNPVNGQWTWMKGSQTSTENIAAAVGVENSNNLPGTLYSYLTNPKPNNWTDKNGDFWIQVNYYMWKYTLSSNSWTLMKINGTPPISQPPVYGTLNVESPQNFPGFRNSSACWTGNDGNFYLYNGTIRSTITYGIDLWKFNTTTNNWVHIKGPGITSGGNSYDFVSYEKLAGLVEDENTPGGTGKFGAQWNDSEGNLWVYGIYGKFLNEVNTSDYSSVDLWKFNSSQKKWQWINGNENCFFKSYSGDLINYGTLNIENKRNAPGSRLDAMSWSDSNDNLWMFGGQVTSINSYYQDLWMYNKASNNWVWKGGVKNADYGFNRHGNYGVQGTYSSTNIPGARVRGKTWTDAQGNFYLYGGYGFDETSTNEGYLNDLWKFDVTLNQWTWLSGDKTINNYNSSGYPPADYNTGISWTDQDKNFWYFSSSRMWKYQTSTNTWTNTGNPHPFGDPNYGTMGVENTSNFPGDRSKALTWTGKNGDLWLMGGNSSSQQNLWKYNINSNKWVWMYGPKTSTPSNYNYGQINIPSTTNLPPYRHYSATWNDSVGNLYFFGGTQTETYDHINYNDVWKIDITNYNLITLSTDEVLEPNSKFKVHPTYFTDKITLESLEDFESITISDFSGRNIKSLNFDLNKRKVIDLSDLKTGAYILNVYVAKSNLLFSTKIIKK</sequence>
<dbReference type="AlphaFoldDB" id="A0A1B8ZHA9"/>
<keyword evidence="3" id="KW-0408">Iron</keyword>
<evidence type="ECO:0000313" key="4">
    <source>
        <dbReference type="EMBL" id="OCA70907.1"/>
    </source>
</evidence>
<protein>
    <recommendedName>
        <fullName evidence="6">Secretion system C-terminal sorting domain-containing protein</fullName>
    </recommendedName>
</protein>
<dbReference type="EMBL" id="MAYH01000034">
    <property type="protein sequence ID" value="OCA70907.1"/>
    <property type="molecule type" value="Genomic_DNA"/>
</dbReference>
<keyword evidence="5" id="KW-1185">Reference proteome</keyword>
<dbReference type="NCBIfam" id="TIGR04183">
    <property type="entry name" value="Por_Secre_tail"/>
    <property type="match status" value="1"/>
</dbReference>
<evidence type="ECO:0000256" key="1">
    <source>
        <dbReference type="ARBA" id="ARBA00022729"/>
    </source>
</evidence>
<dbReference type="SUPFAM" id="SSF117281">
    <property type="entry name" value="Kelch motif"/>
    <property type="match status" value="3"/>
</dbReference>
<organism evidence="4 5">
    <name type="scientific">Chryseobacterium artocarpi</name>
    <dbReference type="NCBI Taxonomy" id="1414727"/>
    <lineage>
        <taxon>Bacteria</taxon>
        <taxon>Pseudomonadati</taxon>
        <taxon>Bacteroidota</taxon>
        <taxon>Flavobacteriia</taxon>
        <taxon>Flavobacteriales</taxon>
        <taxon>Weeksellaceae</taxon>
        <taxon>Chryseobacterium group</taxon>
        <taxon>Chryseobacterium</taxon>
    </lineage>
</organism>
<accession>A0A1B8ZHA9</accession>
<evidence type="ECO:0008006" key="6">
    <source>
        <dbReference type="Google" id="ProtNLM"/>
    </source>
</evidence>
<evidence type="ECO:0000256" key="2">
    <source>
        <dbReference type="ARBA" id="ARBA00022737"/>
    </source>
</evidence>
<evidence type="ECO:0000256" key="3">
    <source>
        <dbReference type="ARBA" id="ARBA00023004"/>
    </source>
</evidence>
<dbReference type="Gene3D" id="2.120.10.80">
    <property type="entry name" value="Kelch-type beta propeller"/>
    <property type="match status" value="5"/>
</dbReference>
<dbReference type="RefSeq" id="WP_065395307.1">
    <property type="nucleotide sequence ID" value="NZ_MAYH01000034.1"/>
</dbReference>
<dbReference type="InterPro" id="IPR026444">
    <property type="entry name" value="Secre_tail"/>
</dbReference>
<gene>
    <name evidence="4" type="ORF">BBI01_13345</name>
</gene>
<dbReference type="InterPro" id="IPR015915">
    <property type="entry name" value="Kelch-typ_b-propeller"/>
</dbReference>
<reference evidence="4 5" key="1">
    <citation type="submission" date="2016-07" db="EMBL/GenBank/DDBJ databases">
        <authorList>
            <person name="Jeong J.-J."/>
            <person name="Kim D.W."/>
            <person name="Sang M.K."/>
            <person name="Choi I.-G."/>
            <person name="Kim K.D."/>
        </authorList>
    </citation>
    <scope>NUCLEOTIDE SEQUENCE [LARGE SCALE GENOMIC DNA]</scope>
    <source>
        <strain evidence="4 5">UTM-3</strain>
    </source>
</reference>
<dbReference type="OrthoDB" id="103335at2"/>
<name>A0A1B8ZHA9_9FLAO</name>
<keyword evidence="2" id="KW-0677">Repeat</keyword>
<dbReference type="Proteomes" id="UP000092651">
    <property type="component" value="Unassembled WGS sequence"/>
</dbReference>
<dbReference type="PANTHER" id="PTHR47435">
    <property type="entry name" value="KELCH REPEAT PROTEIN (AFU_ORTHOLOGUE AFUA_5G12780)"/>
    <property type="match status" value="1"/>
</dbReference>
<dbReference type="PANTHER" id="PTHR47435:SF4">
    <property type="entry name" value="KELCH REPEAT PROTEIN (AFU_ORTHOLOGUE AFUA_5G12780)"/>
    <property type="match status" value="1"/>
</dbReference>